<sequence>MSEEGRIVVDVSNNEQKSNELVTNKSDTFVDIANIIRNQDNTARAMDTISKLQNVMYDRLITEEEELRRKREQEKIEMKKHSMKLELECLEIENMKMDSYLKTLSKKHELELLYLQEVCAQKQKIVDLSNSHPEINFDNIRPYGEYYREELITVTRNNNIVISHEPDNKSQDAKVRLQQPSEKKELPGPAKLSPRTRTLQARESSDNNINLQRRNTVSGIDLQNQIKNALEHKFKHVHTGGSDEDEWK</sequence>
<dbReference type="AlphaFoldDB" id="A0A6C0IJX7"/>
<organism evidence="3">
    <name type="scientific">viral metagenome</name>
    <dbReference type="NCBI Taxonomy" id="1070528"/>
    <lineage>
        <taxon>unclassified sequences</taxon>
        <taxon>metagenomes</taxon>
        <taxon>organismal metagenomes</taxon>
    </lineage>
</organism>
<feature type="region of interest" description="Disordered" evidence="2">
    <location>
        <begin position="163"/>
        <end position="209"/>
    </location>
</feature>
<feature type="compositionally biased region" description="Basic and acidic residues" evidence="2">
    <location>
        <begin position="164"/>
        <end position="186"/>
    </location>
</feature>
<evidence type="ECO:0000256" key="2">
    <source>
        <dbReference type="SAM" id="MobiDB-lite"/>
    </source>
</evidence>
<dbReference type="EMBL" id="MN740208">
    <property type="protein sequence ID" value="QHT93494.1"/>
    <property type="molecule type" value="Genomic_DNA"/>
</dbReference>
<keyword evidence="1" id="KW-0175">Coiled coil</keyword>
<feature type="compositionally biased region" description="Polar residues" evidence="2">
    <location>
        <begin position="195"/>
        <end position="209"/>
    </location>
</feature>
<protein>
    <submittedName>
        <fullName evidence="3">Uncharacterized protein</fullName>
    </submittedName>
</protein>
<proteinExistence type="predicted"/>
<name>A0A6C0IJX7_9ZZZZ</name>
<accession>A0A6C0IJX7</accession>
<reference evidence="3" key="1">
    <citation type="journal article" date="2020" name="Nature">
        <title>Giant virus diversity and host interactions through global metagenomics.</title>
        <authorList>
            <person name="Schulz F."/>
            <person name="Roux S."/>
            <person name="Paez-Espino D."/>
            <person name="Jungbluth S."/>
            <person name="Walsh D.A."/>
            <person name="Denef V.J."/>
            <person name="McMahon K.D."/>
            <person name="Konstantinidis K.T."/>
            <person name="Eloe-Fadrosh E.A."/>
            <person name="Kyrpides N.C."/>
            <person name="Woyke T."/>
        </authorList>
    </citation>
    <scope>NUCLEOTIDE SEQUENCE</scope>
    <source>
        <strain evidence="3">GVMAG-M-3300024252-29</strain>
    </source>
</reference>
<evidence type="ECO:0000256" key="1">
    <source>
        <dbReference type="SAM" id="Coils"/>
    </source>
</evidence>
<evidence type="ECO:0000313" key="3">
    <source>
        <dbReference type="EMBL" id="QHT93494.1"/>
    </source>
</evidence>
<feature type="coiled-coil region" evidence="1">
    <location>
        <begin position="57"/>
        <end position="93"/>
    </location>
</feature>